<evidence type="ECO:0000256" key="8">
    <source>
        <dbReference type="HAMAP-Rule" id="MF_00124"/>
    </source>
</evidence>
<dbReference type="PIRSF" id="PIRSF035805">
    <property type="entry name" value="TK_cell"/>
    <property type="match status" value="1"/>
</dbReference>
<dbReference type="PANTHER" id="PTHR11441:SF0">
    <property type="entry name" value="THYMIDINE KINASE, CYTOSOLIC"/>
    <property type="match status" value="1"/>
</dbReference>
<dbReference type="InterPro" id="IPR027417">
    <property type="entry name" value="P-loop_NTPase"/>
</dbReference>
<feature type="binding site" evidence="8">
    <location>
        <position position="149"/>
    </location>
    <ligand>
        <name>Zn(2+)</name>
        <dbReference type="ChEBI" id="CHEBI:29105"/>
    </ligand>
</feature>
<evidence type="ECO:0000256" key="4">
    <source>
        <dbReference type="ARBA" id="ARBA00022679"/>
    </source>
</evidence>
<dbReference type="GO" id="GO:0005737">
    <property type="term" value="C:cytoplasm"/>
    <property type="evidence" value="ECO:0007669"/>
    <property type="project" value="UniProtKB-SubCell"/>
</dbReference>
<evidence type="ECO:0000256" key="12">
    <source>
        <dbReference type="RuleBase" id="RU004165"/>
    </source>
</evidence>
<comment type="catalytic activity">
    <reaction evidence="8 11">
        <text>thymidine + ATP = dTMP + ADP + H(+)</text>
        <dbReference type="Rhea" id="RHEA:19129"/>
        <dbReference type="ChEBI" id="CHEBI:15378"/>
        <dbReference type="ChEBI" id="CHEBI:17748"/>
        <dbReference type="ChEBI" id="CHEBI:30616"/>
        <dbReference type="ChEBI" id="CHEBI:63528"/>
        <dbReference type="ChEBI" id="CHEBI:456216"/>
        <dbReference type="EC" id="2.7.1.21"/>
    </reaction>
</comment>
<feature type="binding site" evidence="8">
    <location>
        <position position="146"/>
    </location>
    <ligand>
        <name>Zn(2+)</name>
        <dbReference type="ChEBI" id="CHEBI:29105"/>
    </ligand>
</feature>
<reference evidence="13 14" key="1">
    <citation type="submission" date="2014-08" db="EMBL/GenBank/DDBJ databases">
        <authorList>
            <person name="Kuleshov K."/>
            <person name="Dedkov V."/>
            <person name="Markelov M."/>
            <person name="Pimkina E."/>
        </authorList>
    </citation>
    <scope>NUCLEOTIDE SEQUENCE [LARGE SCALE GENOMIC DNA]</scope>
    <source>
        <strain evidence="14">TOA</strain>
    </source>
</reference>
<accession>A0A2K9YSW1</accession>
<dbReference type="InterPro" id="IPR001267">
    <property type="entry name" value="Thymidine_kinase"/>
</dbReference>
<feature type="binding site" evidence="8">
    <location>
        <position position="181"/>
    </location>
    <ligand>
        <name>Zn(2+)</name>
        <dbReference type="ChEBI" id="CHEBI:29105"/>
    </ligand>
</feature>
<dbReference type="GeneID" id="89679111"/>
<comment type="subcellular location">
    <subcellularLocation>
        <location evidence="8">Cytoplasm</location>
    </subcellularLocation>
</comment>
<dbReference type="SUPFAM" id="SSF52540">
    <property type="entry name" value="P-loop containing nucleoside triphosphate hydrolases"/>
    <property type="match status" value="1"/>
</dbReference>
<evidence type="ECO:0000256" key="6">
    <source>
        <dbReference type="ARBA" id="ARBA00022777"/>
    </source>
</evidence>
<sequence>MYKTFNDGMIEVITGPMFSGKSEELLRRVRTLEYAKMLPLLIKPEYDNRFSDDEIVSRCGVRRKTHSLKNINEVYELLKQDKYKAIIIDEAHFFGNSLIEVADDLANKGYLVIVAGLDQDYLRKPFGPIPALMAMAERVTKLQAICVVCQHAASTSFRKDSSNEQNLIGDYNEYEARCRKCHIMGQKQKELLKNK</sequence>
<dbReference type="HAMAP" id="MF_00124">
    <property type="entry name" value="Thymidine_kinase"/>
    <property type="match status" value="1"/>
</dbReference>
<proteinExistence type="inferred from homology"/>
<evidence type="ECO:0000313" key="13">
    <source>
        <dbReference type="EMBL" id="AYN65180.1"/>
    </source>
</evidence>
<evidence type="ECO:0000256" key="5">
    <source>
        <dbReference type="ARBA" id="ARBA00022741"/>
    </source>
</evidence>
<feature type="binding site" evidence="8">
    <location>
        <begin position="89"/>
        <end position="92"/>
    </location>
    <ligand>
        <name>ATP</name>
        <dbReference type="ChEBI" id="CHEBI:30616"/>
    </ligand>
</feature>
<keyword evidence="3 8" id="KW-0237">DNA synthesis</keyword>
<protein>
    <recommendedName>
        <fullName evidence="2 8">Thymidine kinase</fullName>
        <ecNumber evidence="2 8">2.7.1.21</ecNumber>
    </recommendedName>
</protein>
<evidence type="ECO:0000256" key="2">
    <source>
        <dbReference type="ARBA" id="ARBA00012118"/>
    </source>
</evidence>
<dbReference type="EMBL" id="CP033021">
    <property type="protein sequence ID" value="AYN65180.1"/>
    <property type="molecule type" value="Genomic_DNA"/>
</dbReference>
<dbReference type="AlphaFoldDB" id="A0A2K9YSW1"/>
<dbReference type="EC" id="2.7.1.21" evidence="2 8"/>
<dbReference type="GO" id="GO:0008270">
    <property type="term" value="F:zinc ion binding"/>
    <property type="evidence" value="ECO:0007669"/>
    <property type="project" value="UniProtKB-UniRule"/>
</dbReference>
<evidence type="ECO:0000256" key="1">
    <source>
        <dbReference type="ARBA" id="ARBA00007587"/>
    </source>
</evidence>
<dbReference type="GO" id="GO:0046104">
    <property type="term" value="P:thymidine metabolic process"/>
    <property type="evidence" value="ECO:0007669"/>
    <property type="project" value="TreeGrafter"/>
</dbReference>
<keyword evidence="8" id="KW-0479">Metal-binding</keyword>
<feature type="active site" description="Proton acceptor" evidence="8 9">
    <location>
        <position position="90"/>
    </location>
</feature>
<evidence type="ECO:0000256" key="7">
    <source>
        <dbReference type="ARBA" id="ARBA00022840"/>
    </source>
</evidence>
<dbReference type="GO" id="GO:0004797">
    <property type="term" value="F:thymidine kinase activity"/>
    <property type="evidence" value="ECO:0007669"/>
    <property type="project" value="UniProtKB-UniRule"/>
</dbReference>
<evidence type="ECO:0000256" key="10">
    <source>
        <dbReference type="PIRSR" id="PIRSR035805-2"/>
    </source>
</evidence>
<comment type="similarity">
    <text evidence="1 8 12">Belongs to the thymidine kinase family.</text>
</comment>
<gene>
    <name evidence="8" type="primary">tdk</name>
    <name evidence="13" type="ORF">KN71_000395</name>
</gene>
<dbReference type="GO" id="GO:0005524">
    <property type="term" value="F:ATP binding"/>
    <property type="evidence" value="ECO:0007669"/>
    <property type="project" value="UniProtKB-UniRule"/>
</dbReference>
<evidence type="ECO:0000256" key="3">
    <source>
        <dbReference type="ARBA" id="ARBA00022634"/>
    </source>
</evidence>
<keyword evidence="5 8" id="KW-0547">Nucleotide-binding</keyword>
<evidence type="ECO:0000256" key="9">
    <source>
        <dbReference type="PIRSR" id="PIRSR035805-1"/>
    </source>
</evidence>
<keyword evidence="7 8" id="KW-0067">ATP-binding</keyword>
<dbReference type="OMA" id="EAYEPRC"/>
<comment type="subunit">
    <text evidence="8">Homotetramer.</text>
</comment>
<keyword evidence="8" id="KW-0963">Cytoplasm</keyword>
<dbReference type="RefSeq" id="WP_012855332.1">
    <property type="nucleotide sequence ID" value="NZ_CP011538.1"/>
</dbReference>
<evidence type="ECO:0000256" key="11">
    <source>
        <dbReference type="RuleBase" id="RU000544"/>
    </source>
</evidence>
<organism evidence="13 14">
    <name type="scientific">Metamycoplasma hominis</name>
    <name type="common">Mycoplasma hominis</name>
    <dbReference type="NCBI Taxonomy" id="2098"/>
    <lineage>
        <taxon>Bacteria</taxon>
        <taxon>Bacillati</taxon>
        <taxon>Mycoplasmatota</taxon>
        <taxon>Mycoplasmoidales</taxon>
        <taxon>Metamycoplasmataceae</taxon>
        <taxon>Metamycoplasma</taxon>
    </lineage>
</organism>
<dbReference type="Proteomes" id="UP000029712">
    <property type="component" value="Chromosome"/>
</dbReference>
<dbReference type="PANTHER" id="PTHR11441">
    <property type="entry name" value="THYMIDINE KINASE"/>
    <property type="match status" value="1"/>
</dbReference>
<dbReference type="SUPFAM" id="SSF57716">
    <property type="entry name" value="Glucocorticoid receptor-like (DNA-binding domain)"/>
    <property type="match status" value="1"/>
</dbReference>
<reference evidence="13 14" key="2">
    <citation type="submission" date="2018-10" db="EMBL/GenBank/DDBJ databases">
        <title>Detection and isolation of Mycoplasma hominis as a predominant microorganism from pelvic cavity of patient with salpingitis and tubo-ovarian abscess.</title>
        <authorList>
            <person name="Guschin A.E."/>
            <person name="Khayrullina G.A."/>
            <person name="Rakovskaya I.V."/>
            <person name="Shelenkov A.A."/>
            <person name="Shagin D.A."/>
        </authorList>
    </citation>
    <scope>NUCLEOTIDE SEQUENCE [LARGE SCALE GENOMIC DNA]</scope>
    <source>
        <strain evidence="14">TOA</strain>
    </source>
</reference>
<feature type="binding site" evidence="8">
    <location>
        <begin position="15"/>
        <end position="22"/>
    </location>
    <ligand>
        <name>ATP</name>
        <dbReference type="ChEBI" id="CHEBI:30616"/>
    </ligand>
</feature>
<feature type="binding site" evidence="8">
    <location>
        <position position="178"/>
    </location>
    <ligand>
        <name>Zn(2+)</name>
        <dbReference type="ChEBI" id="CHEBI:29105"/>
    </ligand>
</feature>
<dbReference type="Gene3D" id="3.30.60.20">
    <property type="match status" value="1"/>
</dbReference>
<dbReference type="Gene3D" id="3.40.50.300">
    <property type="entry name" value="P-loop containing nucleotide triphosphate hydrolases"/>
    <property type="match status" value="1"/>
</dbReference>
<keyword evidence="4 8" id="KW-0808">Transferase</keyword>
<feature type="binding site" evidence="10">
    <location>
        <position position="174"/>
    </location>
    <ligand>
        <name>substrate</name>
    </ligand>
</feature>
<keyword evidence="6 8" id="KW-0418">Kinase</keyword>
<evidence type="ECO:0000313" key="14">
    <source>
        <dbReference type="Proteomes" id="UP000029712"/>
    </source>
</evidence>
<keyword evidence="8" id="KW-0862">Zinc</keyword>
<name>A0A2K9YSW1_METHO</name>
<dbReference type="NCBIfam" id="NF003296">
    <property type="entry name" value="PRK04296.1-1"/>
    <property type="match status" value="1"/>
</dbReference>
<dbReference type="Pfam" id="PF00265">
    <property type="entry name" value="TK"/>
    <property type="match status" value="1"/>
</dbReference>
<dbReference type="OrthoDB" id="9781579at2"/>
<dbReference type="GO" id="GO:0071897">
    <property type="term" value="P:DNA biosynthetic process"/>
    <property type="evidence" value="ECO:0007669"/>
    <property type="project" value="UniProtKB-KW"/>
</dbReference>